<accession>A0ABT8AUI7</accession>
<evidence type="ECO:0008006" key="4">
    <source>
        <dbReference type="Google" id="ProtNLM"/>
    </source>
</evidence>
<evidence type="ECO:0000313" key="2">
    <source>
        <dbReference type="EMBL" id="MDN3573609.1"/>
    </source>
</evidence>
<keyword evidence="1" id="KW-0472">Membrane</keyword>
<evidence type="ECO:0000256" key="1">
    <source>
        <dbReference type="SAM" id="Phobius"/>
    </source>
</evidence>
<feature type="transmembrane region" description="Helical" evidence="1">
    <location>
        <begin position="79"/>
        <end position="100"/>
    </location>
</feature>
<dbReference type="EMBL" id="JAUFPT010000078">
    <property type="protein sequence ID" value="MDN3573609.1"/>
    <property type="molecule type" value="Genomic_DNA"/>
</dbReference>
<organism evidence="2 3">
    <name type="scientific">Methylobacterium longum</name>
    <dbReference type="NCBI Taxonomy" id="767694"/>
    <lineage>
        <taxon>Bacteria</taxon>
        <taxon>Pseudomonadati</taxon>
        <taxon>Pseudomonadota</taxon>
        <taxon>Alphaproteobacteria</taxon>
        <taxon>Hyphomicrobiales</taxon>
        <taxon>Methylobacteriaceae</taxon>
        <taxon>Methylobacterium</taxon>
    </lineage>
</organism>
<evidence type="ECO:0000313" key="3">
    <source>
        <dbReference type="Proteomes" id="UP001244297"/>
    </source>
</evidence>
<comment type="caution">
    <text evidence="2">The sequence shown here is derived from an EMBL/GenBank/DDBJ whole genome shotgun (WGS) entry which is preliminary data.</text>
</comment>
<keyword evidence="1" id="KW-1133">Transmembrane helix</keyword>
<dbReference type="RefSeq" id="WP_238291024.1">
    <property type="nucleotide sequence ID" value="NZ_BPQS01000031.1"/>
</dbReference>
<keyword evidence="3" id="KW-1185">Reference proteome</keyword>
<gene>
    <name evidence="2" type="ORF">QWZ18_23700</name>
</gene>
<reference evidence="3" key="1">
    <citation type="journal article" date="2019" name="Int. J. Syst. Evol. Microbiol.">
        <title>The Global Catalogue of Microorganisms (GCM) 10K type strain sequencing project: providing services to taxonomists for standard genome sequencing and annotation.</title>
        <authorList>
            <consortium name="The Broad Institute Genomics Platform"/>
            <consortium name="The Broad Institute Genome Sequencing Center for Infectious Disease"/>
            <person name="Wu L."/>
            <person name="Ma J."/>
        </authorList>
    </citation>
    <scope>NUCLEOTIDE SEQUENCE [LARGE SCALE GENOMIC DNA]</scope>
    <source>
        <strain evidence="3">CECT 7806</strain>
    </source>
</reference>
<dbReference type="Proteomes" id="UP001244297">
    <property type="component" value="Unassembled WGS sequence"/>
</dbReference>
<name>A0ABT8AUI7_9HYPH</name>
<keyword evidence="1" id="KW-0812">Transmembrane</keyword>
<proteinExistence type="predicted"/>
<protein>
    <recommendedName>
        <fullName evidence="4">FUSC family protein</fullName>
    </recommendedName>
</protein>
<sequence length="120" mass="12364">MGGAAQLLRWLERVDSGTHRRIKGLRLVTAYAIAALLGAVLEPHHAGNGRTLSSLAGGFALWASVSEGQATRGVSSRDLLILCAAAMMGALSMVGLAAFLGPRTWPGPEAILITGAFLVG</sequence>